<evidence type="ECO:0000313" key="6">
    <source>
        <dbReference type="EMBL" id="PTE20999.1"/>
    </source>
</evidence>
<evidence type="ECO:0000256" key="3">
    <source>
        <dbReference type="ARBA" id="ARBA00023004"/>
    </source>
</evidence>
<comment type="caution">
    <text evidence="6">The sequence shown here is derived from an EMBL/GenBank/DDBJ whole genome shotgun (WGS) entry which is preliminary data.</text>
</comment>
<dbReference type="PANTHER" id="PTHR35008:SF8">
    <property type="entry name" value="ALCOHOL DEHYDROGENASE CYTOCHROME C SUBUNIT"/>
    <property type="match status" value="1"/>
</dbReference>
<keyword evidence="2 4" id="KW-0479">Metal-binding</keyword>
<protein>
    <submittedName>
        <fullName evidence="6">Cytochrome C</fullName>
    </submittedName>
</protein>
<dbReference type="SUPFAM" id="SSF46626">
    <property type="entry name" value="Cytochrome c"/>
    <property type="match status" value="3"/>
</dbReference>
<evidence type="ECO:0000259" key="5">
    <source>
        <dbReference type="PROSITE" id="PS51007"/>
    </source>
</evidence>
<feature type="domain" description="Cytochrome c" evidence="5">
    <location>
        <begin position="51"/>
        <end position="162"/>
    </location>
</feature>
<name>A0A2T4JSW4_9RHOB</name>
<dbReference type="PROSITE" id="PS51007">
    <property type="entry name" value="CYTC"/>
    <property type="match status" value="2"/>
</dbReference>
<dbReference type="PANTHER" id="PTHR35008">
    <property type="entry name" value="BLL4482 PROTEIN-RELATED"/>
    <property type="match status" value="1"/>
</dbReference>
<dbReference type="InterPro" id="IPR051459">
    <property type="entry name" value="Cytochrome_c-type_DH"/>
</dbReference>
<dbReference type="Gene3D" id="1.10.760.10">
    <property type="entry name" value="Cytochrome c-like domain"/>
    <property type="match status" value="2"/>
</dbReference>
<dbReference type="AlphaFoldDB" id="A0A2T4JSW4"/>
<reference evidence="6 7" key="1">
    <citation type="submission" date="2018-03" db="EMBL/GenBank/DDBJ databases">
        <title>Cereibacter changlensis.</title>
        <authorList>
            <person name="Meyer T.E."/>
            <person name="Miller S."/>
            <person name="Lodha T."/>
            <person name="Gandham S."/>
            <person name="Chintalapati S."/>
            <person name="Chintalapati V.R."/>
        </authorList>
    </citation>
    <scope>NUCLEOTIDE SEQUENCE [LARGE SCALE GENOMIC DNA]</scope>
    <source>
        <strain evidence="6 7">JA139</strain>
    </source>
</reference>
<sequence length="540" mass="57690">MPRPTRGRFRTARLIGAGAIVAGVAGFFLLTSPMTWSLTHAAPDQADGSAPDLANGRTLFLAGDCATCHATPGQDDPLMLGGGRVLETGFGAFHMPNISPHPQDGVGGWTLAEFIRAMREGVAPAEFLPDGRNLYPSFPYTSYQHLSANDLRDLYAYLQSLPAVAGTAPEHELGFPYNLRRGIGVWRLAFLDGKPLEPPADPKLARGQYLAEGPGHCAECHSPRTVMGNITPGMRYAGGPSAEGPGHVPNITPHETGIGWWSENAIFRYLKYGESPVGRAAGGHMAEVVANTSQLSDEDLQAIAAYLKTLPPVDAPAPGAPEPNLTPQLVMLPAGFAAAGKAPLPVSTPQDIGQAERVFVTHVKGFHLSADALDEEDPDGKFLAAAALTVEERRGGRIRVRLDGWQLEGAETVFYAAQGQRIMQAVLGEAAKAAVVRGDSMVDSATGQTWTRGSLSAWIDAAELNTQLPELWGYSADLFNTSCATCHALPESGHYLANQWIGNLNAMKRFTALSDDQYRLLLAYLQNHSKDVGADEPLAR</sequence>
<dbReference type="Pfam" id="PF00034">
    <property type="entry name" value="Cytochrom_C"/>
    <property type="match status" value="2"/>
</dbReference>
<dbReference type="OrthoDB" id="9811281at2"/>
<gene>
    <name evidence="6" type="ORF">C5F48_14590</name>
</gene>
<dbReference type="GO" id="GO:0020037">
    <property type="term" value="F:heme binding"/>
    <property type="evidence" value="ECO:0007669"/>
    <property type="project" value="InterPro"/>
</dbReference>
<dbReference type="GO" id="GO:0009055">
    <property type="term" value="F:electron transfer activity"/>
    <property type="evidence" value="ECO:0007669"/>
    <property type="project" value="InterPro"/>
</dbReference>
<evidence type="ECO:0000256" key="2">
    <source>
        <dbReference type="ARBA" id="ARBA00022723"/>
    </source>
</evidence>
<evidence type="ECO:0000256" key="1">
    <source>
        <dbReference type="ARBA" id="ARBA00022617"/>
    </source>
</evidence>
<evidence type="ECO:0000313" key="7">
    <source>
        <dbReference type="Proteomes" id="UP000241010"/>
    </source>
</evidence>
<keyword evidence="3 4" id="KW-0408">Iron</keyword>
<keyword evidence="7" id="KW-1185">Reference proteome</keyword>
<dbReference type="Proteomes" id="UP000241010">
    <property type="component" value="Unassembled WGS sequence"/>
</dbReference>
<feature type="domain" description="Cytochrome c" evidence="5">
    <location>
        <begin position="202"/>
        <end position="311"/>
    </location>
</feature>
<organism evidence="6 7">
    <name type="scientific">Cereibacter changlensis JA139</name>
    <dbReference type="NCBI Taxonomy" id="1188249"/>
    <lineage>
        <taxon>Bacteria</taxon>
        <taxon>Pseudomonadati</taxon>
        <taxon>Pseudomonadota</taxon>
        <taxon>Alphaproteobacteria</taxon>
        <taxon>Rhodobacterales</taxon>
        <taxon>Paracoccaceae</taxon>
        <taxon>Cereibacter</taxon>
    </lineage>
</organism>
<dbReference type="InterPro" id="IPR009056">
    <property type="entry name" value="Cyt_c-like_dom"/>
</dbReference>
<accession>A0A2T4JSW4</accession>
<dbReference type="EMBL" id="PZKG01000071">
    <property type="protein sequence ID" value="PTE20999.1"/>
    <property type="molecule type" value="Genomic_DNA"/>
</dbReference>
<dbReference type="RefSeq" id="WP_107664631.1">
    <property type="nucleotide sequence ID" value="NZ_PZKG01000071.1"/>
</dbReference>
<dbReference type="GO" id="GO:0046872">
    <property type="term" value="F:metal ion binding"/>
    <property type="evidence" value="ECO:0007669"/>
    <property type="project" value="UniProtKB-KW"/>
</dbReference>
<proteinExistence type="predicted"/>
<dbReference type="InterPro" id="IPR036909">
    <property type="entry name" value="Cyt_c-like_dom_sf"/>
</dbReference>
<evidence type="ECO:0000256" key="4">
    <source>
        <dbReference type="PROSITE-ProRule" id="PRU00433"/>
    </source>
</evidence>
<keyword evidence="1 4" id="KW-0349">Heme</keyword>